<name>A0A0E9S731_ANGAN</name>
<reference evidence="1" key="2">
    <citation type="journal article" date="2015" name="Fish Shellfish Immunol.">
        <title>Early steps in the European eel (Anguilla anguilla)-Vibrio vulnificus interaction in the gills: Role of the RtxA13 toxin.</title>
        <authorList>
            <person name="Callol A."/>
            <person name="Pajuelo D."/>
            <person name="Ebbesson L."/>
            <person name="Teles M."/>
            <person name="MacKenzie S."/>
            <person name="Amaro C."/>
        </authorList>
    </citation>
    <scope>NUCLEOTIDE SEQUENCE</scope>
</reference>
<protein>
    <submittedName>
        <fullName evidence="1">Uncharacterized protein</fullName>
    </submittedName>
</protein>
<proteinExistence type="predicted"/>
<dbReference type="AlphaFoldDB" id="A0A0E9S731"/>
<evidence type="ECO:0000313" key="1">
    <source>
        <dbReference type="EMBL" id="JAH37086.1"/>
    </source>
</evidence>
<organism evidence="1">
    <name type="scientific">Anguilla anguilla</name>
    <name type="common">European freshwater eel</name>
    <name type="synonym">Muraena anguilla</name>
    <dbReference type="NCBI Taxonomy" id="7936"/>
    <lineage>
        <taxon>Eukaryota</taxon>
        <taxon>Metazoa</taxon>
        <taxon>Chordata</taxon>
        <taxon>Craniata</taxon>
        <taxon>Vertebrata</taxon>
        <taxon>Euteleostomi</taxon>
        <taxon>Actinopterygii</taxon>
        <taxon>Neopterygii</taxon>
        <taxon>Teleostei</taxon>
        <taxon>Anguilliformes</taxon>
        <taxon>Anguillidae</taxon>
        <taxon>Anguilla</taxon>
    </lineage>
</organism>
<reference evidence="1" key="1">
    <citation type="submission" date="2014-11" db="EMBL/GenBank/DDBJ databases">
        <authorList>
            <person name="Amaro Gonzalez C."/>
        </authorList>
    </citation>
    <scope>NUCLEOTIDE SEQUENCE</scope>
</reference>
<accession>A0A0E9S731</accession>
<dbReference type="EMBL" id="GBXM01071491">
    <property type="protein sequence ID" value="JAH37086.1"/>
    <property type="molecule type" value="Transcribed_RNA"/>
</dbReference>
<sequence length="27" mass="2879">MANSCKGPPPEPAHSPLDSCERLCLLL</sequence>